<dbReference type="SUPFAM" id="SSF52540">
    <property type="entry name" value="P-loop containing nucleoside triphosphate hydrolases"/>
    <property type="match status" value="1"/>
</dbReference>
<dbReference type="Gene3D" id="3.40.50.300">
    <property type="entry name" value="P-loop containing nucleotide triphosphate hydrolases"/>
    <property type="match status" value="1"/>
</dbReference>
<reference evidence="8 9" key="1">
    <citation type="submission" date="2014-06" db="EMBL/GenBank/DDBJ databases">
        <title>Draft genome sequence of the putrescine producing strain Lactococcus lactis subsp cremoris GE214.</title>
        <authorList>
            <person name="Ladero V."/>
            <person name="Linares D.M."/>
            <person name="del Rio B."/>
            <person name="Mayo B."/>
            <person name="Martin M.C."/>
            <person name="Fernandez M."/>
            <person name="Alvarez M.A."/>
        </authorList>
    </citation>
    <scope>NUCLEOTIDE SEQUENCE [LARGE SCALE GENOMIC DNA]</scope>
    <source>
        <strain evidence="8 9">GE214</strain>
    </source>
</reference>
<dbReference type="EMBL" id="AZSI01000024">
    <property type="protein sequence ID" value="KEY62724.1"/>
    <property type="molecule type" value="Genomic_DNA"/>
</dbReference>
<sequence length="515" mass="60212">MKHWFNYRGFRIRLFKRFLLRNWGIGLSVPFLIVLGFYHFVVTYPYFRNFHEWKEWTVYIQPVFVSLFAVGLATAFSFGVIRRSELKDGFFMRRKKMEMLARYMFSNNMIERKEVKTEKGKREKLSFPKAYYRSLGDRDIFTFATGNKFHNQVISLGKTLSEMYLADLTKINWEMGYISYEFLMNNEGKRINFEQVIAENGEITLMQGVVWEYDKLPHMLIVGGTGGGKTYFIYSLLYALTKEGRVHLADPKKADLAEFSNFKAFKGLVCHEKSDIISMMEEAEQLMDKRYLYMKRQKNYTIGKNYRYYNMKPEFVVIDELAAFVSTLKGMEYEKFFSYVIPLVLKARQAGVFLIFATQRPDVDTLPGAVRDNLMCRVTAGRVSPTGYDMAFPDSKDKAFVNKDIVGRGYIDIGSGIPIEFFSPLVSKNFDFVDYFQKLPSMPFTDVSDIELTVEAKQEVNEFYDEIEDFEADFVDNVKTEIIQEQVKKKEENIDKLMAKANVPVSYREKLNKES</sequence>
<dbReference type="PATRIC" id="fig|1415168.3.peg.1191"/>
<feature type="binding site" evidence="4">
    <location>
        <begin position="223"/>
        <end position="230"/>
    </location>
    <ligand>
        <name>ATP</name>
        <dbReference type="ChEBI" id="CHEBI:30616"/>
    </ligand>
</feature>
<accession>A0A084ABP5</accession>
<dbReference type="Pfam" id="PF01580">
    <property type="entry name" value="FtsK_SpoIIIE"/>
    <property type="match status" value="1"/>
</dbReference>
<evidence type="ECO:0000256" key="5">
    <source>
        <dbReference type="SAM" id="Coils"/>
    </source>
</evidence>
<keyword evidence="6" id="KW-0472">Membrane</keyword>
<feature type="transmembrane region" description="Helical" evidence="6">
    <location>
        <begin position="20"/>
        <end position="47"/>
    </location>
</feature>
<feature type="coiled-coil region" evidence="5">
    <location>
        <begin position="453"/>
        <end position="500"/>
    </location>
</feature>
<name>A0A084ABP5_LACLC</name>
<feature type="transmembrane region" description="Helical" evidence="6">
    <location>
        <begin position="59"/>
        <end position="81"/>
    </location>
</feature>
<dbReference type="InterPro" id="IPR003593">
    <property type="entry name" value="AAA+_ATPase"/>
</dbReference>
<dbReference type="GO" id="GO:0003677">
    <property type="term" value="F:DNA binding"/>
    <property type="evidence" value="ECO:0007669"/>
    <property type="project" value="InterPro"/>
</dbReference>
<evidence type="ECO:0000259" key="7">
    <source>
        <dbReference type="PROSITE" id="PS50901"/>
    </source>
</evidence>
<dbReference type="AlphaFoldDB" id="A0A084ABP5"/>
<evidence type="ECO:0000256" key="1">
    <source>
        <dbReference type="ARBA" id="ARBA00022741"/>
    </source>
</evidence>
<evidence type="ECO:0000256" key="4">
    <source>
        <dbReference type="PROSITE-ProRule" id="PRU00289"/>
    </source>
</evidence>
<keyword evidence="1 4" id="KW-0547">Nucleotide-binding</keyword>
<keyword evidence="6" id="KW-0812">Transmembrane</keyword>
<protein>
    <submittedName>
        <fullName evidence="8">Putative DNA translocase</fullName>
    </submittedName>
</protein>
<evidence type="ECO:0000256" key="6">
    <source>
        <dbReference type="SAM" id="Phobius"/>
    </source>
</evidence>
<organism evidence="8 9">
    <name type="scientific">Lactococcus cremoris subsp. cremoris GE214</name>
    <dbReference type="NCBI Taxonomy" id="1415168"/>
    <lineage>
        <taxon>Bacteria</taxon>
        <taxon>Bacillati</taxon>
        <taxon>Bacillota</taxon>
        <taxon>Bacilli</taxon>
        <taxon>Lactobacillales</taxon>
        <taxon>Streptococcaceae</taxon>
        <taxon>Lactococcus</taxon>
        <taxon>Lactococcus cremoris subsp. cremoris</taxon>
    </lineage>
</organism>
<evidence type="ECO:0000313" key="9">
    <source>
        <dbReference type="Proteomes" id="UP000028401"/>
    </source>
</evidence>
<evidence type="ECO:0000256" key="2">
    <source>
        <dbReference type="ARBA" id="ARBA00022840"/>
    </source>
</evidence>
<dbReference type="SMART" id="SM00382">
    <property type="entry name" value="AAA"/>
    <property type="match status" value="1"/>
</dbReference>
<dbReference type="PANTHER" id="PTHR22683:SF47">
    <property type="entry name" value="FTSK DOMAIN-CONTAINING PROTEIN YDCQ"/>
    <property type="match status" value="1"/>
</dbReference>
<dbReference type="InterPro" id="IPR002543">
    <property type="entry name" value="FtsK_dom"/>
</dbReference>
<keyword evidence="5" id="KW-0175">Coiled coil</keyword>
<gene>
    <name evidence="8" type="ORF">U725_01117</name>
</gene>
<keyword evidence="6" id="KW-1133">Transmembrane helix</keyword>
<evidence type="ECO:0000313" key="8">
    <source>
        <dbReference type="EMBL" id="KEY62724.1"/>
    </source>
</evidence>
<dbReference type="Proteomes" id="UP000028401">
    <property type="component" value="Unassembled WGS sequence"/>
</dbReference>
<comment type="caution">
    <text evidence="8">The sequence shown here is derived from an EMBL/GenBank/DDBJ whole genome shotgun (WGS) entry which is preliminary data.</text>
</comment>
<feature type="domain" description="FtsK" evidence="7">
    <location>
        <begin position="206"/>
        <end position="389"/>
    </location>
</feature>
<comment type="function">
    <text evidence="3">Essential cell division protein that coordinates cell division and chromosome segregation. The N-terminus is involved in assembly of the cell-division machinery. The C-terminus functions as a DNA motor that moves dsDNA in an ATP-dependent manner towards the difSL recombination site, which is located within the replication terminus region. Required for activation of the XerS recombinase, allowing activation of chromosome unlinking by recombination.</text>
</comment>
<dbReference type="InterPro" id="IPR027417">
    <property type="entry name" value="P-loop_NTPase"/>
</dbReference>
<dbReference type="RefSeq" id="WP_042748117.1">
    <property type="nucleotide sequence ID" value="NZ_AZSI01000024.1"/>
</dbReference>
<proteinExistence type="predicted"/>
<dbReference type="PANTHER" id="PTHR22683">
    <property type="entry name" value="SPORULATION PROTEIN RELATED"/>
    <property type="match status" value="1"/>
</dbReference>
<dbReference type="PROSITE" id="PS50901">
    <property type="entry name" value="FTSK"/>
    <property type="match status" value="1"/>
</dbReference>
<dbReference type="GO" id="GO:0005524">
    <property type="term" value="F:ATP binding"/>
    <property type="evidence" value="ECO:0007669"/>
    <property type="project" value="UniProtKB-UniRule"/>
</dbReference>
<keyword evidence="2 4" id="KW-0067">ATP-binding</keyword>
<evidence type="ECO:0000256" key="3">
    <source>
        <dbReference type="ARBA" id="ARBA00045564"/>
    </source>
</evidence>
<dbReference type="InterPro" id="IPR050206">
    <property type="entry name" value="FtsK/SpoIIIE/SftA"/>
</dbReference>